<dbReference type="EMBL" id="CP002961">
    <property type="protein sequence ID" value="AFK03206.1"/>
    <property type="molecule type" value="Genomic_DNA"/>
</dbReference>
<protein>
    <recommendedName>
        <fullName evidence="4">Oligosaccharide repeat unit polymerase</fullName>
    </recommendedName>
</protein>
<reference evidence="2 3" key="1">
    <citation type="submission" date="2011-07" db="EMBL/GenBank/DDBJ databases">
        <title>The complete genome of chromosome of Emticicia oligotrophica DSM 17448.</title>
        <authorList>
            <consortium name="US DOE Joint Genome Institute (JGI-PGF)"/>
            <person name="Lucas S."/>
            <person name="Han J."/>
            <person name="Lapidus A."/>
            <person name="Bruce D."/>
            <person name="Goodwin L."/>
            <person name="Pitluck S."/>
            <person name="Peters L."/>
            <person name="Kyrpides N."/>
            <person name="Mavromatis K."/>
            <person name="Ivanova N."/>
            <person name="Ovchinnikova G."/>
            <person name="Teshima H."/>
            <person name="Detter J.C."/>
            <person name="Tapia R."/>
            <person name="Han C."/>
            <person name="Land M."/>
            <person name="Hauser L."/>
            <person name="Markowitz V."/>
            <person name="Cheng J.-F."/>
            <person name="Hugenholtz P."/>
            <person name="Woyke T."/>
            <person name="Wu D."/>
            <person name="Tindall B."/>
            <person name="Pomrenke H."/>
            <person name="Brambilla E."/>
            <person name="Klenk H.-P."/>
            <person name="Eisen J.A."/>
        </authorList>
    </citation>
    <scope>NUCLEOTIDE SEQUENCE [LARGE SCALE GENOMIC DNA]</scope>
    <source>
        <strain evidence="2 3">DSM 17448</strain>
    </source>
</reference>
<dbReference type="Proteomes" id="UP000002875">
    <property type="component" value="Chromosome"/>
</dbReference>
<feature type="transmembrane region" description="Helical" evidence="1">
    <location>
        <begin position="147"/>
        <end position="173"/>
    </location>
</feature>
<evidence type="ECO:0000313" key="3">
    <source>
        <dbReference type="Proteomes" id="UP000002875"/>
    </source>
</evidence>
<sequence>MDNIYYIVTLSGLFLLTFVYILKKDILFGGIYFFLFVYVIFTAIGYNYFPEISAFIKADFGPEIFPKFMIFVILSFFTLFLVFFFFFDKVNRSSKYRVINNSTNKKRFFFLLILIFHLLIQILFFSINYDELNYSNFSDEDFQSEKGISITIFGICFKQSVSIIIISYIYLRLSKLEDFSKYKKFNKILMFFAISEVVLFLLIATKVGNRTDILAVMISIFIFEYQYIKIESQKIDFNKIIKLILFVFFVLYGLSLLSEARTEQPDRLLYEKFLLQDYYAPAHILLGAIAYDFISPLEVIYSNTANALIKIGYPYLQTTVADLFNPGASTRSASYAFYLFSEGYLFMGFFGFIYNGITVFLGISLWKKLTLSQNVYYNLFMISIVAQRMVTCCRSQSSYFVKDLYYFFIPAIFFIYLISGLRPKL</sequence>
<feature type="transmembrane region" description="Helical" evidence="1">
    <location>
        <begin position="404"/>
        <end position="421"/>
    </location>
</feature>
<feature type="transmembrane region" description="Helical" evidence="1">
    <location>
        <begin position="6"/>
        <end position="22"/>
    </location>
</feature>
<feature type="transmembrane region" description="Helical" evidence="1">
    <location>
        <begin position="108"/>
        <end position="127"/>
    </location>
</feature>
<feature type="transmembrane region" description="Helical" evidence="1">
    <location>
        <begin position="68"/>
        <end position="87"/>
    </location>
</feature>
<feature type="transmembrane region" description="Helical" evidence="1">
    <location>
        <begin position="278"/>
        <end position="301"/>
    </location>
</feature>
<feature type="transmembrane region" description="Helical" evidence="1">
    <location>
        <begin position="240"/>
        <end position="258"/>
    </location>
</feature>
<feature type="transmembrane region" description="Helical" evidence="1">
    <location>
        <begin position="211"/>
        <end position="228"/>
    </location>
</feature>
<proteinExistence type="predicted"/>
<feature type="transmembrane region" description="Helical" evidence="1">
    <location>
        <begin position="29"/>
        <end position="48"/>
    </location>
</feature>
<organism evidence="2 3">
    <name type="scientific">Emticicia oligotrophica (strain DSM 17448 / CIP 109782 / MTCC 6937 / GPTSA100-15)</name>
    <dbReference type="NCBI Taxonomy" id="929562"/>
    <lineage>
        <taxon>Bacteria</taxon>
        <taxon>Pseudomonadati</taxon>
        <taxon>Bacteroidota</taxon>
        <taxon>Cytophagia</taxon>
        <taxon>Cytophagales</taxon>
        <taxon>Leadbetterellaceae</taxon>
        <taxon>Emticicia</taxon>
    </lineage>
</organism>
<keyword evidence="1" id="KW-0472">Membrane</keyword>
<keyword evidence="1" id="KW-1133">Transmembrane helix</keyword>
<gene>
    <name evidence="2" type="ordered locus">Emtol_2067</name>
</gene>
<feature type="transmembrane region" description="Helical" evidence="1">
    <location>
        <begin position="185"/>
        <end position="205"/>
    </location>
</feature>
<feature type="transmembrane region" description="Helical" evidence="1">
    <location>
        <begin position="344"/>
        <end position="363"/>
    </location>
</feature>
<keyword evidence="1" id="KW-0812">Transmembrane</keyword>
<keyword evidence="3" id="KW-1185">Reference proteome</keyword>
<evidence type="ECO:0000313" key="2">
    <source>
        <dbReference type="EMBL" id="AFK03206.1"/>
    </source>
</evidence>
<evidence type="ECO:0008006" key="4">
    <source>
        <dbReference type="Google" id="ProtNLM"/>
    </source>
</evidence>
<evidence type="ECO:0000256" key="1">
    <source>
        <dbReference type="SAM" id="Phobius"/>
    </source>
</evidence>
<accession>A0ABN4APV3</accession>
<name>A0ABN4APV3_EMTOG</name>